<sequence length="263" mass="28364">MLDAAAADTKAQQVTLQVVIAEGAKPMRESVTFNIARVAPGGRLEPVDTKIGAPLKIALPQGRYQVEASYGDTSVTSTFDVAGKALTHRISLNAGWAHLRVIPHRGALPLTSAIDWEVLTYGRDATGQRHRVAAVKSPNPRVVLPAGHYVVQAKTRDSLAKHTIEITAGHTYKYTLDLNAGAVAFSAVRGGGGPTIEETVDWQVFKASDASLSKPVTTRSAASGRFWLREGRYIVLARQGQWNGRANFEVRSGNERSISVELK</sequence>
<reference evidence="1" key="1">
    <citation type="submission" date="2020-03" db="EMBL/GenBank/DDBJ databases">
        <title>Genome of Pelagibius litoralis DSM 21314T.</title>
        <authorList>
            <person name="Wang G."/>
        </authorList>
    </citation>
    <scope>NUCLEOTIDE SEQUENCE</scope>
    <source>
        <strain evidence="1">DSM 21314</strain>
    </source>
</reference>
<proteinExistence type="predicted"/>
<dbReference type="EMBL" id="JAAQPH010000006">
    <property type="protein sequence ID" value="NIA68950.1"/>
    <property type="molecule type" value="Genomic_DNA"/>
</dbReference>
<dbReference type="AlphaFoldDB" id="A0A967C4Z0"/>
<dbReference type="Proteomes" id="UP000761264">
    <property type="component" value="Unassembled WGS sequence"/>
</dbReference>
<gene>
    <name evidence="1" type="ORF">HBA54_10130</name>
</gene>
<dbReference type="RefSeq" id="WP_167224050.1">
    <property type="nucleotide sequence ID" value="NZ_JAAQPH010000006.1"/>
</dbReference>
<protein>
    <submittedName>
        <fullName evidence="1">Uncharacterized protein</fullName>
    </submittedName>
</protein>
<keyword evidence="2" id="KW-1185">Reference proteome</keyword>
<evidence type="ECO:0000313" key="1">
    <source>
        <dbReference type="EMBL" id="NIA68950.1"/>
    </source>
</evidence>
<evidence type="ECO:0000313" key="2">
    <source>
        <dbReference type="Proteomes" id="UP000761264"/>
    </source>
</evidence>
<accession>A0A967C4Z0</accession>
<organism evidence="1 2">
    <name type="scientific">Pelagibius litoralis</name>
    <dbReference type="NCBI Taxonomy" id="374515"/>
    <lineage>
        <taxon>Bacteria</taxon>
        <taxon>Pseudomonadati</taxon>
        <taxon>Pseudomonadota</taxon>
        <taxon>Alphaproteobacteria</taxon>
        <taxon>Rhodospirillales</taxon>
        <taxon>Rhodovibrionaceae</taxon>
        <taxon>Pelagibius</taxon>
    </lineage>
</organism>
<comment type="caution">
    <text evidence="1">The sequence shown here is derived from an EMBL/GenBank/DDBJ whole genome shotgun (WGS) entry which is preliminary data.</text>
</comment>
<name>A0A967C4Z0_9PROT</name>